<dbReference type="InterPro" id="IPR003615">
    <property type="entry name" value="HNH_nuc"/>
</dbReference>
<evidence type="ECO:0000256" key="3">
    <source>
        <dbReference type="ARBA" id="ARBA00022763"/>
    </source>
</evidence>
<keyword evidence="2" id="KW-0547">Nucleotide-binding</keyword>
<protein>
    <submittedName>
        <fullName evidence="9">DNA mismatch repair protein MutS</fullName>
    </submittedName>
</protein>
<keyword evidence="3" id="KW-0227">DNA damage</keyword>
<dbReference type="SUPFAM" id="SSF53150">
    <property type="entry name" value="DNA repair protein MutS, domain II"/>
    <property type="match status" value="1"/>
</dbReference>
<dbReference type="RefSeq" id="WP_342707881.1">
    <property type="nucleotide sequence ID" value="NZ_FOXB01000004.1"/>
</dbReference>
<dbReference type="STRING" id="223786.SAMN05216234_10452"/>
<organism evidence="9 10">
    <name type="scientific">Hydrogenimonas thermophila</name>
    <dbReference type="NCBI Taxonomy" id="223786"/>
    <lineage>
        <taxon>Bacteria</taxon>
        <taxon>Pseudomonadati</taxon>
        <taxon>Campylobacterota</taxon>
        <taxon>Epsilonproteobacteria</taxon>
        <taxon>Campylobacterales</taxon>
        <taxon>Hydrogenimonadaceae</taxon>
        <taxon>Hydrogenimonas</taxon>
    </lineage>
</organism>
<dbReference type="InterPro" id="IPR000432">
    <property type="entry name" value="DNA_mismatch_repair_MutS_C"/>
</dbReference>
<dbReference type="Gene3D" id="3.40.1170.10">
    <property type="entry name" value="DNA repair protein MutS, domain I"/>
    <property type="match status" value="1"/>
</dbReference>
<dbReference type="SUPFAM" id="SSF48334">
    <property type="entry name" value="DNA repair protein MutS, domain III"/>
    <property type="match status" value="1"/>
</dbReference>
<dbReference type="GO" id="GO:0030983">
    <property type="term" value="F:mismatched DNA binding"/>
    <property type="evidence" value="ECO:0007669"/>
    <property type="project" value="InterPro"/>
</dbReference>
<dbReference type="InterPro" id="IPR036187">
    <property type="entry name" value="DNA_mismatch_repair_MutS_sf"/>
</dbReference>
<accession>A0A1I5LWB7</accession>
<keyword evidence="4" id="KW-0067">ATP-binding</keyword>
<proteinExistence type="inferred from homology"/>
<dbReference type="InterPro" id="IPR007695">
    <property type="entry name" value="DNA_mismatch_repair_MutS-lik_N"/>
</dbReference>
<evidence type="ECO:0000313" key="10">
    <source>
        <dbReference type="Proteomes" id="UP000199227"/>
    </source>
</evidence>
<evidence type="ECO:0000256" key="4">
    <source>
        <dbReference type="ARBA" id="ARBA00022840"/>
    </source>
</evidence>
<dbReference type="Gene3D" id="1.10.30.50">
    <property type="match status" value="1"/>
</dbReference>
<dbReference type="InterPro" id="IPR007696">
    <property type="entry name" value="DNA_mismatch_repair_MutS_core"/>
</dbReference>
<keyword evidence="10" id="KW-1185">Reference proteome</keyword>
<dbReference type="EMBL" id="FOXB01000004">
    <property type="protein sequence ID" value="SFP01658.1"/>
    <property type="molecule type" value="Genomic_DNA"/>
</dbReference>
<gene>
    <name evidence="9" type="ORF">SAMN05216234_10452</name>
</gene>
<comment type="similarity">
    <text evidence="1">Belongs to the DNA mismatch repair MutS family.</text>
</comment>
<dbReference type="InterPro" id="IPR036678">
    <property type="entry name" value="MutS_con_dom_sf"/>
</dbReference>
<reference evidence="9 10" key="1">
    <citation type="submission" date="2016-10" db="EMBL/GenBank/DDBJ databases">
        <authorList>
            <person name="de Groot N.N."/>
        </authorList>
    </citation>
    <scope>NUCLEOTIDE SEQUENCE [LARGE SCALE GENOMIC DNA]</scope>
    <source>
        <strain evidence="9 10">EP1-55-1</strain>
    </source>
</reference>
<dbReference type="GO" id="GO:0006298">
    <property type="term" value="P:mismatch repair"/>
    <property type="evidence" value="ECO:0007669"/>
    <property type="project" value="InterPro"/>
</dbReference>
<dbReference type="InterPro" id="IPR045076">
    <property type="entry name" value="MutS"/>
</dbReference>
<dbReference type="Pfam" id="PF00488">
    <property type="entry name" value="MutS_V"/>
    <property type="match status" value="1"/>
</dbReference>
<dbReference type="SUPFAM" id="SSF55271">
    <property type="entry name" value="DNA repair protein MutS, domain I"/>
    <property type="match status" value="1"/>
</dbReference>
<dbReference type="PANTHER" id="PTHR11361">
    <property type="entry name" value="DNA MISMATCH REPAIR PROTEIN MUTS FAMILY MEMBER"/>
    <property type="match status" value="1"/>
</dbReference>
<dbReference type="GO" id="GO:0140664">
    <property type="term" value="F:ATP-dependent DNA damage sensor activity"/>
    <property type="evidence" value="ECO:0007669"/>
    <property type="project" value="InterPro"/>
</dbReference>
<dbReference type="SMART" id="SM00534">
    <property type="entry name" value="MUTSac"/>
    <property type="match status" value="1"/>
</dbReference>
<dbReference type="Pfam" id="PF05192">
    <property type="entry name" value="MutS_III"/>
    <property type="match status" value="1"/>
</dbReference>
<evidence type="ECO:0000259" key="7">
    <source>
        <dbReference type="SMART" id="SM00533"/>
    </source>
</evidence>
<dbReference type="SMART" id="SM00533">
    <property type="entry name" value="MUTSd"/>
    <property type="match status" value="1"/>
</dbReference>
<dbReference type="SUPFAM" id="SSF52540">
    <property type="entry name" value="P-loop containing nucleoside triphosphate hydrolases"/>
    <property type="match status" value="1"/>
</dbReference>
<dbReference type="AlphaFoldDB" id="A0A1I5LWB7"/>
<dbReference type="GO" id="GO:0005524">
    <property type="term" value="F:ATP binding"/>
    <property type="evidence" value="ECO:0007669"/>
    <property type="project" value="UniProtKB-KW"/>
</dbReference>
<dbReference type="Gene3D" id="1.10.1420.10">
    <property type="match status" value="2"/>
</dbReference>
<evidence type="ECO:0000256" key="2">
    <source>
        <dbReference type="ARBA" id="ARBA00022741"/>
    </source>
</evidence>
<feature type="domain" description="DNA mismatch repair proteins mutS family" evidence="8">
    <location>
        <begin position="691"/>
        <end position="881"/>
    </location>
</feature>
<evidence type="ECO:0000259" key="8">
    <source>
        <dbReference type="SMART" id="SM00534"/>
    </source>
</evidence>
<dbReference type="InterPro" id="IPR016151">
    <property type="entry name" value="DNA_mismatch_repair_MutS_N"/>
</dbReference>
<dbReference type="InterPro" id="IPR027417">
    <property type="entry name" value="P-loop_NTPase"/>
</dbReference>
<evidence type="ECO:0000256" key="5">
    <source>
        <dbReference type="ARBA" id="ARBA00023125"/>
    </source>
</evidence>
<sequence length="983" mass="113093">MQIEVVNELLNDKKRLLTDIYFELQRIFEEKYGSDTVVLMEIGTFFEVYEVNNDEMKIGKAKEIAELLNIQLTRKNKTILENSVANPLMAGVPSVSLDRYLSRLVQSKKYTIVLVRQKGTPPKVKRYISNILSPGTNFDYLVEPNENYIVSLIVDINKGIYSCGYSAIDVSTGKTWLNEVHGTREDKTYALDEIFNQLQSYNTSELLLTLNDSSIDPDWIVRYLEIEGHISYTIGQTRHKIAYQNELFANVYSIRSFLSPIEYLDLERYPYASESLSLLIDFIIEHDAALIEKMNRPIFLGGQHFVYLGNNALEQLNIISRDPDEMTLLKLIDLTSTAIGKRLFKERLLNPICDEKELRRRYDLAEKVIEHTQNFSNMLKEVYDLERILRRIKLGKLHPFEIVYLYDSLKALEQLVWEAKGVGVDVEDDLRVEIESFATELERTFVLEECAKFRRDQIESNIFQPGINLFIDQIVQENKKEFEKLESIRLHIENFFDRGDKNDTEYVNIGWLESEGYHLVMTRTRFGLIEKELMESFLLLDGNHYFLRDFNYKKLKNSVKITSKLIDEISKVLMANQARIVALTKQSYGEALEMLEKRYAQLLEHIIAFVGRFDVAIATARAARQFNYVRPEILKRKDDEQTLEIIGLRHPLIESREENGIYIPNDLLLGDLPEKVEHEHVTLQTSEGESVKGILLYGINSSGKSSLMKSVGMAVIMAQAGFFVPAASMKFHLFDKLFTRIVSKDNLYKGLSTFAIEMMELKNIFNRATKGSLILGDEISHGTETESAVAIVASAVKRLHDMGTLFIVATHLHKLTELKPVTDLKGVIFLHLGVEYDEKDDTLIYNRKLMPGSGSTLYGLEFAKSIHMDKTFIETAYAIRESFGNEGSQLKQLKKRKRSRYNKELYLSSCALCGAPVDEVHHIKPQSEADELGNIKHFHQNHKYNLIPLCKKHHKMVHDGRVIIHGFVMTDAGLQLRYSENDV</sequence>
<dbReference type="PIRSF" id="PIRSF037677">
    <property type="entry name" value="DNA_mis_repair_Msh6"/>
    <property type="match status" value="1"/>
</dbReference>
<dbReference type="Pfam" id="PF13391">
    <property type="entry name" value="HNH_2"/>
    <property type="match status" value="1"/>
</dbReference>
<keyword evidence="5" id="KW-0238">DNA-binding</keyword>
<dbReference type="Gene3D" id="3.40.50.300">
    <property type="entry name" value="P-loop containing nucleotide triphosphate hydrolases"/>
    <property type="match status" value="1"/>
</dbReference>
<dbReference type="Proteomes" id="UP000199227">
    <property type="component" value="Unassembled WGS sequence"/>
</dbReference>
<evidence type="ECO:0000256" key="1">
    <source>
        <dbReference type="ARBA" id="ARBA00006271"/>
    </source>
</evidence>
<dbReference type="CDD" id="cd00085">
    <property type="entry name" value="HNHc"/>
    <property type="match status" value="1"/>
</dbReference>
<feature type="domain" description="DNA mismatch repair protein MutS core" evidence="7">
    <location>
        <begin position="323"/>
        <end position="656"/>
    </location>
</feature>
<evidence type="ECO:0000256" key="6">
    <source>
        <dbReference type="ARBA" id="ARBA00023204"/>
    </source>
</evidence>
<dbReference type="Pfam" id="PF01624">
    <property type="entry name" value="MutS_I"/>
    <property type="match status" value="1"/>
</dbReference>
<evidence type="ECO:0000313" key="9">
    <source>
        <dbReference type="EMBL" id="SFP01658.1"/>
    </source>
</evidence>
<name>A0A1I5LWB7_9BACT</name>
<dbReference type="InterPro" id="IPR017261">
    <property type="entry name" value="DNA_mismatch_repair_MutS/MSH"/>
</dbReference>
<keyword evidence="6" id="KW-0234">DNA repair</keyword>
<dbReference type="PANTHER" id="PTHR11361:SF34">
    <property type="entry name" value="DNA MISMATCH REPAIR PROTEIN MSH1, MITOCHONDRIAL"/>
    <property type="match status" value="1"/>
</dbReference>